<reference evidence="2 3" key="1">
    <citation type="submission" date="2019-11" db="EMBL/GenBank/DDBJ databases">
        <title>Implementation of targeted gown and glove precautions to prevent Staphylococcus aureus acquisition in community-based nursing homes.</title>
        <authorList>
            <person name="Stine O.C."/>
        </authorList>
    </citation>
    <scope>NUCLEOTIDE SEQUENCE [LARGE SCALE GENOMIC DNA]</scope>
    <source>
        <strain evidence="2 3">S_4031.LGMP.AI</strain>
    </source>
</reference>
<feature type="transmembrane region" description="Helical" evidence="1">
    <location>
        <begin position="59"/>
        <end position="79"/>
    </location>
</feature>
<feature type="transmembrane region" description="Helical" evidence="1">
    <location>
        <begin position="6"/>
        <end position="23"/>
    </location>
</feature>
<dbReference type="EMBL" id="WPRH01000211">
    <property type="protein sequence ID" value="MVI54823.1"/>
    <property type="molecule type" value="Genomic_DNA"/>
</dbReference>
<keyword evidence="1" id="KW-1133">Transmembrane helix</keyword>
<evidence type="ECO:0000313" key="2">
    <source>
        <dbReference type="EMBL" id="MVI54823.1"/>
    </source>
</evidence>
<protein>
    <recommendedName>
        <fullName evidence="4">Amino acid permease</fullName>
    </recommendedName>
</protein>
<sequence length="90" mass="10326">VLSVIMLAVMYNTILGLMYSFAARFTEPYSKNYHIFIIIMMVAGYLLSFVGFAELINKLYTIMGYVGLFIVVAVIIKYFKRKNADKKHIA</sequence>
<feature type="non-terminal residue" evidence="2">
    <location>
        <position position="1"/>
    </location>
</feature>
<dbReference type="InterPro" id="IPR038728">
    <property type="entry name" value="YkvI-like"/>
</dbReference>
<proteinExistence type="predicted"/>
<dbReference type="Proteomes" id="UP000433366">
    <property type="component" value="Unassembled WGS sequence"/>
</dbReference>
<evidence type="ECO:0008006" key="4">
    <source>
        <dbReference type="Google" id="ProtNLM"/>
    </source>
</evidence>
<evidence type="ECO:0000256" key="1">
    <source>
        <dbReference type="SAM" id="Phobius"/>
    </source>
</evidence>
<accession>A0A6B0BJM8</accession>
<keyword evidence="1" id="KW-0812">Transmembrane</keyword>
<dbReference type="PANTHER" id="PTHR37814:SF1">
    <property type="entry name" value="MEMBRANE PROTEIN"/>
    <property type="match status" value="1"/>
</dbReference>
<organism evidence="2 3">
    <name type="scientific">Staphylococcus aureus</name>
    <dbReference type="NCBI Taxonomy" id="1280"/>
    <lineage>
        <taxon>Bacteria</taxon>
        <taxon>Bacillati</taxon>
        <taxon>Bacillota</taxon>
        <taxon>Bacilli</taxon>
        <taxon>Bacillales</taxon>
        <taxon>Staphylococcaceae</taxon>
        <taxon>Staphylococcus</taxon>
    </lineage>
</organism>
<comment type="caution">
    <text evidence="2">The sequence shown here is derived from an EMBL/GenBank/DDBJ whole genome shotgun (WGS) entry which is preliminary data.</text>
</comment>
<feature type="transmembrane region" description="Helical" evidence="1">
    <location>
        <begin position="35"/>
        <end position="53"/>
    </location>
</feature>
<keyword evidence="1" id="KW-0472">Membrane</keyword>
<name>A0A6B0BJM8_STAAU</name>
<gene>
    <name evidence="2" type="ORF">GO793_02985</name>
</gene>
<evidence type="ECO:0000313" key="3">
    <source>
        <dbReference type="Proteomes" id="UP000433366"/>
    </source>
</evidence>
<dbReference type="AlphaFoldDB" id="A0A6B0BJM8"/>
<dbReference type="PANTHER" id="PTHR37814">
    <property type="entry name" value="CONSERVED MEMBRANE PROTEIN"/>
    <property type="match status" value="1"/>
</dbReference>